<dbReference type="Proteomes" id="UP000295515">
    <property type="component" value="Unassembled WGS sequence"/>
</dbReference>
<name>A0A4R3YL53_9FIRM</name>
<protein>
    <submittedName>
        <fullName evidence="1">Uncharacterized protein</fullName>
    </submittedName>
</protein>
<evidence type="ECO:0000313" key="1">
    <source>
        <dbReference type="EMBL" id="TCV92941.1"/>
    </source>
</evidence>
<evidence type="ECO:0000313" key="2">
    <source>
        <dbReference type="Proteomes" id="UP000295515"/>
    </source>
</evidence>
<reference evidence="1 2" key="1">
    <citation type="submission" date="2019-03" db="EMBL/GenBank/DDBJ databases">
        <title>Genomic Encyclopedia of Type Strains, Phase IV (KMG-IV): sequencing the most valuable type-strain genomes for metagenomic binning, comparative biology and taxonomic classification.</title>
        <authorList>
            <person name="Goeker M."/>
        </authorList>
    </citation>
    <scope>NUCLEOTIDE SEQUENCE [LARGE SCALE GENOMIC DNA]</scope>
    <source>
        <strain evidence="1 2">DSM 29487</strain>
    </source>
</reference>
<proteinExistence type="predicted"/>
<sequence length="174" mass="20662">MYNRYEDISKFIIDMDQLCVADDGYVYVSKQEDYNIAVDMESSYGSLDEVKSFIIYLVKHICELDNLVQRFNQKKRIKDGGRGYVCLPSPVGVLRFDYSQSIENDPFPQEKEFPYELEIIYMENPNSIVFDYWNTKNCSQLDITFEYKKDKFFLRKFGYIDCIPDGWEEINSNL</sequence>
<dbReference type="EMBL" id="SMCQ01000025">
    <property type="protein sequence ID" value="TCV92941.1"/>
    <property type="molecule type" value="Genomic_DNA"/>
</dbReference>
<dbReference type="AlphaFoldDB" id="A0A4R3YL53"/>
<comment type="caution">
    <text evidence="1">The sequence shown here is derived from an EMBL/GenBank/DDBJ whole genome shotgun (WGS) entry which is preliminary data.</text>
</comment>
<gene>
    <name evidence="1" type="ORF">EDD60_12529</name>
</gene>
<dbReference type="RefSeq" id="WP_066443453.1">
    <property type="nucleotide sequence ID" value="NZ_JANKBF010000001.1"/>
</dbReference>
<dbReference type="GeneID" id="98916439"/>
<organism evidence="1 2">
    <name type="scientific">Longibaculum muris</name>
    <dbReference type="NCBI Taxonomy" id="1796628"/>
    <lineage>
        <taxon>Bacteria</taxon>
        <taxon>Bacillati</taxon>
        <taxon>Bacillota</taxon>
        <taxon>Erysipelotrichia</taxon>
        <taxon>Erysipelotrichales</taxon>
        <taxon>Coprobacillaceae</taxon>
        <taxon>Longibaculum</taxon>
    </lineage>
</organism>
<keyword evidence="2" id="KW-1185">Reference proteome</keyword>
<accession>A0A4R3YL53</accession>